<dbReference type="GO" id="GO:0016787">
    <property type="term" value="F:hydrolase activity"/>
    <property type="evidence" value="ECO:0007669"/>
    <property type="project" value="UniProtKB-KW"/>
</dbReference>
<dbReference type="Gene3D" id="3.40.50.1820">
    <property type="entry name" value="alpha/beta hydrolase"/>
    <property type="match status" value="1"/>
</dbReference>
<evidence type="ECO:0000313" key="2">
    <source>
        <dbReference type="EMBL" id="OPE54645.1"/>
    </source>
</evidence>
<evidence type="ECO:0000259" key="1">
    <source>
        <dbReference type="Pfam" id="PF00561"/>
    </source>
</evidence>
<evidence type="ECO:0000313" key="4">
    <source>
        <dbReference type="Proteomes" id="UP000191039"/>
    </source>
</evidence>
<dbReference type="Proteomes" id="UP000191039">
    <property type="component" value="Unassembled WGS sequence"/>
</dbReference>
<accession>A0A1T3WJR1</accession>
<keyword evidence="5" id="KW-1185">Reference proteome</keyword>
<dbReference type="PRINTS" id="PR00111">
    <property type="entry name" value="ABHYDROLASE"/>
</dbReference>
<dbReference type="PANTHER" id="PTHR43433">
    <property type="entry name" value="HYDROLASE, ALPHA/BETA FOLD FAMILY PROTEIN"/>
    <property type="match status" value="1"/>
</dbReference>
<dbReference type="Proteomes" id="UP000220340">
    <property type="component" value="Unassembled WGS sequence"/>
</dbReference>
<dbReference type="InterPro" id="IPR029058">
    <property type="entry name" value="AB_hydrolase_fold"/>
</dbReference>
<comment type="caution">
    <text evidence="2">The sequence shown here is derived from an EMBL/GenBank/DDBJ whole genome shotgun (WGS) entry which is preliminary data.</text>
</comment>
<dbReference type="EMBL" id="PDCR01000045">
    <property type="protein sequence ID" value="PEG51687.1"/>
    <property type="molecule type" value="Genomic_DNA"/>
</dbReference>
<dbReference type="Pfam" id="PF00561">
    <property type="entry name" value="Abhydrolase_1"/>
    <property type="match status" value="1"/>
</dbReference>
<dbReference type="InterPro" id="IPR050471">
    <property type="entry name" value="AB_hydrolase"/>
</dbReference>
<organism evidence="2 4">
    <name type="scientific">Mycolicibacterium diernhoferi</name>
    <dbReference type="NCBI Taxonomy" id="1801"/>
    <lineage>
        <taxon>Bacteria</taxon>
        <taxon>Bacillati</taxon>
        <taxon>Actinomycetota</taxon>
        <taxon>Actinomycetes</taxon>
        <taxon>Mycobacteriales</taxon>
        <taxon>Mycobacteriaceae</taxon>
        <taxon>Mycolicibacterium</taxon>
    </lineage>
</organism>
<reference evidence="2 4" key="1">
    <citation type="submission" date="2016-09" db="EMBL/GenBank/DDBJ databases">
        <title>genome sequences of unsequenced Mycobacteria.</title>
        <authorList>
            <person name="Greninger A.L."/>
            <person name="Jerome K.R."/>
            <person name="Mcnair B."/>
            <person name="Wallis C."/>
            <person name="Fang F."/>
        </authorList>
    </citation>
    <scope>NUCLEOTIDE SEQUENCE [LARGE SCALE GENOMIC DNA]</scope>
    <source>
        <strain evidence="2 4">BM1</strain>
    </source>
</reference>
<keyword evidence="3" id="KW-0378">Hydrolase</keyword>
<reference evidence="3 5" key="2">
    <citation type="submission" date="2017-10" db="EMBL/GenBank/DDBJ databases">
        <title>The new phylogeny of genus Mycobacterium.</title>
        <authorList>
            <person name="Tortoli E."/>
            <person name="Trovato A."/>
            <person name="Cirillo D.M."/>
        </authorList>
    </citation>
    <scope>NUCLEOTIDE SEQUENCE [LARGE SCALE GENOMIC DNA]</scope>
    <source>
        <strain evidence="3 5">IP141170001</strain>
    </source>
</reference>
<evidence type="ECO:0000313" key="5">
    <source>
        <dbReference type="Proteomes" id="UP000220340"/>
    </source>
</evidence>
<dbReference type="InterPro" id="IPR000073">
    <property type="entry name" value="AB_hydrolase_1"/>
</dbReference>
<dbReference type="OrthoDB" id="5431692at2"/>
<protein>
    <submittedName>
        <fullName evidence="3">Alpha/beta hydrolase</fullName>
    </submittedName>
</protein>
<feature type="domain" description="AB hydrolase-1" evidence="1">
    <location>
        <begin position="38"/>
        <end position="169"/>
    </location>
</feature>
<sequence length="358" mass="38052">METATCDPAGYRVRLSHHEIELDDGHRVGVSVGGCGVPLVFLHGLGLGRRAYLRMLSRVAGLGFLVIAVDAPGHGDTHDLPVPGAEFTDRATVILRTLDALGVDKAVLAGHSMGGRMAIQIAALAPERVLATLLFDAAAGAPFDAAVRTVMRSPSQMLHTVAGALYDLSRDPLLMKVEAVGRYLQMLRVVLMGKIMAPTGFCGAAQALMQSGDSSSLLDMMRRQAVPTIVLHGADDAIIPFENACAVAETADAVLYKVADACHSWLIAQPHRGAGAVRQLLSGELGQILRTAADARSIADWQDGTEWEAATLRADAPVTRLRNDDLIAQETVCEVVEMERVWPDRAIAPDELTAGLTA</sequence>
<name>A0A1T3WJR1_9MYCO</name>
<evidence type="ECO:0000313" key="3">
    <source>
        <dbReference type="EMBL" id="PEG51687.1"/>
    </source>
</evidence>
<gene>
    <name evidence="2" type="ORF">BV510_09135</name>
    <name evidence="3" type="ORF">CRI78_25385</name>
</gene>
<dbReference type="AlphaFoldDB" id="A0A1T3WJR1"/>
<dbReference type="PANTHER" id="PTHR43433:SF1">
    <property type="entry name" value="BLL5160 PROTEIN"/>
    <property type="match status" value="1"/>
</dbReference>
<dbReference type="SUPFAM" id="SSF53474">
    <property type="entry name" value="alpha/beta-Hydrolases"/>
    <property type="match status" value="1"/>
</dbReference>
<dbReference type="EMBL" id="MIJD01000072">
    <property type="protein sequence ID" value="OPE54645.1"/>
    <property type="molecule type" value="Genomic_DNA"/>
</dbReference>
<proteinExistence type="predicted"/>